<name>A0A151ASR6_9FIRM</name>
<evidence type="ECO:0000313" key="6">
    <source>
        <dbReference type="Proteomes" id="UP000075670"/>
    </source>
</evidence>
<dbReference type="InterPro" id="IPR002543">
    <property type="entry name" value="FtsK_dom"/>
</dbReference>
<proteinExistence type="predicted"/>
<evidence type="ECO:0000256" key="3">
    <source>
        <dbReference type="SAM" id="MobiDB-lite"/>
    </source>
</evidence>
<keyword evidence="1" id="KW-0547">Nucleotide-binding</keyword>
<dbReference type="OrthoDB" id="9807790at2"/>
<dbReference type="PATRIC" id="fig|1122241.3.peg.3196"/>
<evidence type="ECO:0000256" key="2">
    <source>
        <dbReference type="ARBA" id="ARBA00022840"/>
    </source>
</evidence>
<dbReference type="PANTHER" id="PTHR22683">
    <property type="entry name" value="SPORULATION PROTEIN RELATED"/>
    <property type="match status" value="1"/>
</dbReference>
<protein>
    <submittedName>
        <fullName evidence="5">DNA translocase FtsK</fullName>
    </submittedName>
</protein>
<dbReference type="EMBL" id="LTBC01000025">
    <property type="protein sequence ID" value="KYH30632.1"/>
    <property type="molecule type" value="Genomic_DNA"/>
</dbReference>
<gene>
    <name evidence="5" type="primary">ftsK_1</name>
    <name evidence="5" type="ORF">MOMUL_30000</name>
</gene>
<dbReference type="Proteomes" id="UP000075670">
    <property type="component" value="Unassembled WGS sequence"/>
</dbReference>
<dbReference type="Pfam" id="PF01580">
    <property type="entry name" value="FtsK_SpoIIIE"/>
    <property type="match status" value="1"/>
</dbReference>
<comment type="caution">
    <text evidence="5">The sequence shown here is derived from an EMBL/GenBank/DDBJ whole genome shotgun (WGS) entry which is preliminary data.</text>
</comment>
<reference evidence="5 6" key="1">
    <citation type="submission" date="2016-02" db="EMBL/GenBank/DDBJ databases">
        <title>Genome sequence of Moorella mulderi DSM 14980.</title>
        <authorList>
            <person name="Poehlein A."/>
            <person name="Daniel R."/>
        </authorList>
    </citation>
    <scope>NUCLEOTIDE SEQUENCE [LARGE SCALE GENOMIC DNA]</scope>
    <source>
        <strain evidence="5 6">DSM 14980</strain>
    </source>
</reference>
<keyword evidence="2" id="KW-0067">ATP-binding</keyword>
<dbReference type="SUPFAM" id="SSF52540">
    <property type="entry name" value="P-loop containing nucleoside triphosphate hydrolases"/>
    <property type="match status" value="1"/>
</dbReference>
<accession>A0A151ASR6</accession>
<dbReference type="GO" id="GO:0003677">
    <property type="term" value="F:DNA binding"/>
    <property type="evidence" value="ECO:0007669"/>
    <property type="project" value="InterPro"/>
</dbReference>
<dbReference type="PANTHER" id="PTHR22683:SF1">
    <property type="entry name" value="TYPE VII SECRETION SYSTEM PROTEIN ESSC"/>
    <property type="match status" value="1"/>
</dbReference>
<dbReference type="InterPro" id="IPR050206">
    <property type="entry name" value="FtsK/SpoIIIE/SftA"/>
</dbReference>
<evidence type="ECO:0000259" key="4">
    <source>
        <dbReference type="Pfam" id="PF01580"/>
    </source>
</evidence>
<sequence>MQLERNQLVAGALVERLTKAKVGVVVKGLNGIDPIVISKLAGETLGKLLAVCVVGYGRISEETDGITFSNNLESAVDWRNTPDIAGRIVVFIRDDIPKLHSLGDLDTLTERDVTEHLLTLAEEKLADNIPRGNFWKALHAESATFPLNLVEDFVKAVFSEKENQDAIINNLWRLGLLRDDQLFKHNQDAQKRLVRNRELLVEIGLMSDESRKRLTRVLAKAMGDRRDHLRKAFLDLQQFYRTRDFSVLKRLDVETVEELIKAGKAPKTQEVQSGCKKQGNDNSEDQSKYEQILKGRRAVEAISQCLVKGDEDAEKTLKYVADAIKNKIKNPQEAGDTVIIETRDGSQTIKLEVPPLELRTLVKLACSDTAWGGTLITPRLGLKEAVYHFNPEEFKPYDPADPSQGIGDQCLFSLLRNFDVTLPSGERFSPIIDRLIQARRSLINEIDLLLSHPFVLLGGSADLRRLVNEYLDAFAGVLRLCRQHEATLHAHDPEALRMAITELLRLDVIYVKTPTEWKALLTPLNPFHLWRYREILNAVFSENRDLTEEEQEQLAAALPDLPHLVHFLVVSPLVTGNQTLVLPQAGSLETLPTFENDTNRYLGSDGVEFLPEAMRRFLAVTPYARTQMRVAVVDLPDLKAALSQTAEFIRSSQCDQVVLDVYSTRGQNSVGELGRLDYEDSDYKVAELLRNGKLVVQIHSCKSLTEVTEALKAKPVHVAMFFDQSRYHIGHAPRARQLLVSPLVITYQYEYSDSFKRGIIAPSSEAEDGLFADWHFLIQRAALLPAGQQLRLQYDQGVDLEPINNLLAIGATRWLVVADRLLTPYAPKGAIPLGERRYGQREIAVWARANSRVVDQLVDLLRRYNLLPNVETVADLVHRFGHIASDGLLSLPGSGGDARTREKREKAFLGTVLAAAWYTSKYPGALIASLDSNLARLWLKGRLGGDKRADLIGLRVEGDQRLIVEPIEVKTHDDDDVVNVERDDVGNVSFTGPAIQQLQSTLAILQSIFGGSDNQPLLTPARREVLKYQLHRECFRDIHHHDWKRTWYQRLRDAFAVNPRISIQCHGMVVHVKLDNKSGTDVYHDSSGFVSLVSIGNRTIQSLVAPPTAVWSDSELNHGQEQNTKSDTVERAVDKEPRDQEALYNSCITTEPQLIVKEDFRIVETNDKRPSGNISNVDRSEAEELARLFRRACQSYRIQLQDCDPARAVMGPSVWRFYVRLARGQRLDALRNALEDIGREMCRSGLLISTLPLSDEIALDIPRGQRERVPLIRGLECLPPISSIEKMPIPIGVTPEGQDIIRDLGEMPHLLVGGTTGAGKTRFLYGILVALIKTHPDPSSLRILL</sequence>
<evidence type="ECO:0000313" key="5">
    <source>
        <dbReference type="EMBL" id="KYH30632.1"/>
    </source>
</evidence>
<dbReference type="Gene3D" id="3.40.50.300">
    <property type="entry name" value="P-loop containing nucleotide triphosphate hydrolases"/>
    <property type="match status" value="1"/>
</dbReference>
<feature type="domain" description="FtsK" evidence="4">
    <location>
        <begin position="1286"/>
        <end position="1335"/>
    </location>
</feature>
<dbReference type="InterPro" id="IPR027417">
    <property type="entry name" value="P-loop_NTPase"/>
</dbReference>
<dbReference type="GO" id="GO:0005524">
    <property type="term" value="F:ATP binding"/>
    <property type="evidence" value="ECO:0007669"/>
    <property type="project" value="UniProtKB-KW"/>
</dbReference>
<organism evidence="5 6">
    <name type="scientific">Moorella mulderi DSM 14980</name>
    <dbReference type="NCBI Taxonomy" id="1122241"/>
    <lineage>
        <taxon>Bacteria</taxon>
        <taxon>Bacillati</taxon>
        <taxon>Bacillota</taxon>
        <taxon>Clostridia</taxon>
        <taxon>Neomoorellales</taxon>
        <taxon>Neomoorellaceae</taxon>
        <taxon>Neomoorella</taxon>
    </lineage>
</organism>
<dbReference type="RefSeq" id="WP_062286125.1">
    <property type="nucleotide sequence ID" value="NZ_LTBC01000025.1"/>
</dbReference>
<keyword evidence="6" id="KW-1185">Reference proteome</keyword>
<evidence type="ECO:0000256" key="1">
    <source>
        <dbReference type="ARBA" id="ARBA00022741"/>
    </source>
</evidence>
<feature type="region of interest" description="Disordered" evidence="3">
    <location>
        <begin position="267"/>
        <end position="286"/>
    </location>
</feature>